<organism evidence="1 2">
    <name type="scientific">Forsythia ovata</name>
    <dbReference type="NCBI Taxonomy" id="205694"/>
    <lineage>
        <taxon>Eukaryota</taxon>
        <taxon>Viridiplantae</taxon>
        <taxon>Streptophyta</taxon>
        <taxon>Embryophyta</taxon>
        <taxon>Tracheophyta</taxon>
        <taxon>Spermatophyta</taxon>
        <taxon>Magnoliopsida</taxon>
        <taxon>eudicotyledons</taxon>
        <taxon>Gunneridae</taxon>
        <taxon>Pentapetalae</taxon>
        <taxon>asterids</taxon>
        <taxon>lamiids</taxon>
        <taxon>Lamiales</taxon>
        <taxon>Oleaceae</taxon>
        <taxon>Forsythieae</taxon>
        <taxon>Forsythia</taxon>
    </lineage>
</organism>
<keyword evidence="2" id="KW-1185">Reference proteome</keyword>
<name>A0ABD1WIN0_9LAMI</name>
<evidence type="ECO:0000313" key="1">
    <source>
        <dbReference type="EMBL" id="KAL2549529.1"/>
    </source>
</evidence>
<proteinExistence type="predicted"/>
<evidence type="ECO:0000313" key="2">
    <source>
        <dbReference type="Proteomes" id="UP001604277"/>
    </source>
</evidence>
<protein>
    <submittedName>
        <fullName evidence="1">Uncharacterized protein</fullName>
    </submittedName>
</protein>
<reference evidence="2" key="1">
    <citation type="submission" date="2024-07" db="EMBL/GenBank/DDBJ databases">
        <title>Two chromosome-level genome assemblies of Korean endemic species Abeliophyllum distichum and Forsythia ovata (Oleaceae).</title>
        <authorList>
            <person name="Jang H."/>
        </authorList>
    </citation>
    <scope>NUCLEOTIDE SEQUENCE [LARGE SCALE GENOMIC DNA]</scope>
</reference>
<dbReference type="AlphaFoldDB" id="A0ABD1WIN0"/>
<accession>A0ABD1WIN0</accession>
<sequence length="100" mass="11256">MDKDELAKDATMWTTSFVVQVIKLLVPHMSCNEETISSKIEAFEAHKKSNIKVLNNLHRITFQHGNMQAILTCQLEALADPYCLGIFNQELPFPPLIAGN</sequence>
<comment type="caution">
    <text evidence="1">The sequence shown here is derived from an EMBL/GenBank/DDBJ whole genome shotgun (WGS) entry which is preliminary data.</text>
</comment>
<dbReference type="EMBL" id="JBFOLJ010000003">
    <property type="protein sequence ID" value="KAL2549529.1"/>
    <property type="molecule type" value="Genomic_DNA"/>
</dbReference>
<dbReference type="Proteomes" id="UP001604277">
    <property type="component" value="Unassembled WGS sequence"/>
</dbReference>
<gene>
    <name evidence="1" type="ORF">Fot_11059</name>
</gene>